<protein>
    <recommendedName>
        <fullName evidence="6">Wall-associated receptor kinase galacturonan-binding domain-containing protein</fullName>
    </recommendedName>
</protein>
<reference evidence="3" key="2">
    <citation type="submission" date="2020-08" db="EMBL/GenBank/DDBJ databases">
        <title>Plant Genome Project.</title>
        <authorList>
            <person name="Zhang R.-G."/>
        </authorList>
    </citation>
    <scope>NUCLEOTIDE SEQUENCE</scope>
    <source>
        <strain evidence="3">Huo1</strain>
        <tissue evidence="3">Leaf</tissue>
    </source>
</reference>
<sequence length="164" mass="17986">MITTQKLLSFLTTSSLFIFSLIHAAESADANKCSPPSACGLKSNPSHCGHPKLELTCENNSYHITSHSHDILAAIDGSEECFTLTNPPISLVWGSDRDVEGVLAPTAPTGQLDELPEGEASETVEKGGRAKERGRKKMRDVGQRKERPKRNVSQPAKYRDFTRH</sequence>
<dbReference type="AlphaFoldDB" id="A0A4D8ZTA4"/>
<comment type="caution">
    <text evidence="3">The sequence shown here is derived from an EMBL/GenBank/DDBJ whole genome shotgun (WGS) entry which is preliminary data.</text>
</comment>
<organism evidence="3">
    <name type="scientific">Salvia splendens</name>
    <name type="common">Scarlet sage</name>
    <dbReference type="NCBI Taxonomy" id="180675"/>
    <lineage>
        <taxon>Eukaryota</taxon>
        <taxon>Viridiplantae</taxon>
        <taxon>Streptophyta</taxon>
        <taxon>Embryophyta</taxon>
        <taxon>Tracheophyta</taxon>
        <taxon>Spermatophyta</taxon>
        <taxon>Magnoliopsida</taxon>
        <taxon>eudicotyledons</taxon>
        <taxon>Gunneridae</taxon>
        <taxon>Pentapetalae</taxon>
        <taxon>asterids</taxon>
        <taxon>lamiids</taxon>
        <taxon>Lamiales</taxon>
        <taxon>Lamiaceae</taxon>
        <taxon>Nepetoideae</taxon>
        <taxon>Mentheae</taxon>
        <taxon>Salviinae</taxon>
        <taxon>Salvia</taxon>
        <taxon>Salvia subgen. Calosphace</taxon>
        <taxon>core Calosphace</taxon>
    </lineage>
</organism>
<feature type="signal peptide" evidence="2">
    <location>
        <begin position="1"/>
        <end position="27"/>
    </location>
</feature>
<proteinExistence type="predicted"/>
<evidence type="ECO:0000313" key="5">
    <source>
        <dbReference type="Proteomes" id="UP000298416"/>
    </source>
</evidence>
<dbReference type="Proteomes" id="UP000298416">
    <property type="component" value="Unassembled WGS sequence"/>
</dbReference>
<evidence type="ECO:0000313" key="3">
    <source>
        <dbReference type="EMBL" id="KAG6389355.1"/>
    </source>
</evidence>
<feature type="chain" id="PRO_5036118157" description="Wall-associated receptor kinase galacturonan-binding domain-containing protein" evidence="2">
    <location>
        <begin position="28"/>
        <end position="164"/>
    </location>
</feature>
<dbReference type="EMBL" id="PNBA02000020">
    <property type="protein sequence ID" value="KAG6389355.1"/>
    <property type="molecule type" value="Genomic_DNA"/>
</dbReference>
<reference evidence="3" key="1">
    <citation type="submission" date="2018-01" db="EMBL/GenBank/DDBJ databases">
        <authorList>
            <person name="Mao J.F."/>
        </authorList>
    </citation>
    <scope>NUCLEOTIDE SEQUENCE</scope>
    <source>
        <strain evidence="3">Huo1</strain>
        <tissue evidence="3">Leaf</tissue>
    </source>
</reference>
<evidence type="ECO:0000256" key="1">
    <source>
        <dbReference type="SAM" id="MobiDB-lite"/>
    </source>
</evidence>
<gene>
    <name evidence="3" type="ORF">SASPL_150823</name>
    <name evidence="4" type="ORF">SASPL_150851</name>
</gene>
<feature type="region of interest" description="Disordered" evidence="1">
    <location>
        <begin position="102"/>
        <end position="164"/>
    </location>
</feature>
<accession>A0A4D8ZTA4</accession>
<evidence type="ECO:0000256" key="2">
    <source>
        <dbReference type="SAM" id="SignalP"/>
    </source>
</evidence>
<name>A0A4D8ZTA4_SALSN</name>
<evidence type="ECO:0008006" key="6">
    <source>
        <dbReference type="Google" id="ProtNLM"/>
    </source>
</evidence>
<evidence type="ECO:0000313" key="4">
    <source>
        <dbReference type="EMBL" id="KAG6389383.1"/>
    </source>
</evidence>
<keyword evidence="5" id="KW-1185">Reference proteome</keyword>
<dbReference type="EMBL" id="PNBA02000020">
    <property type="protein sequence ID" value="KAG6389383.1"/>
    <property type="molecule type" value="Genomic_DNA"/>
</dbReference>
<keyword evidence="2" id="KW-0732">Signal</keyword>